<reference evidence="2" key="1">
    <citation type="submission" date="2014-12" db="EMBL/GenBank/DDBJ databases">
        <title>Insight into the proteome of Arion vulgaris.</title>
        <authorList>
            <person name="Aradska J."/>
            <person name="Bulat T."/>
            <person name="Smidak R."/>
            <person name="Sarate P."/>
            <person name="Gangsoo J."/>
            <person name="Sialana F."/>
            <person name="Bilban M."/>
            <person name="Lubec G."/>
        </authorList>
    </citation>
    <scope>NUCLEOTIDE SEQUENCE</scope>
    <source>
        <tissue evidence="2">Skin</tissue>
    </source>
</reference>
<feature type="compositionally biased region" description="Polar residues" evidence="1">
    <location>
        <begin position="28"/>
        <end position="46"/>
    </location>
</feature>
<name>A0A0B6Z475_9EUPU</name>
<proteinExistence type="predicted"/>
<sequence>SRRQNPPGSSWLVNVDKALCDAGLSRQPAPQESISSTTTVQRGQLQTDRHSQSVIGDTRIGHLRSQALVNTLHESDSVLELFELKKTRRGGASRISELNASQRENYESSADFGSHVINLYNKNDASLVADERLVASDDEDSSEMIIKTLNSSSDVGFLKNVPRKESPVIDDSSDIFVEDDVLEFLNMTVRDLDGDISGDLPSLGTRSVAEENKLSGGDDEESRILEEVFFVMS</sequence>
<organism evidence="2">
    <name type="scientific">Arion vulgaris</name>
    <dbReference type="NCBI Taxonomy" id="1028688"/>
    <lineage>
        <taxon>Eukaryota</taxon>
        <taxon>Metazoa</taxon>
        <taxon>Spiralia</taxon>
        <taxon>Lophotrochozoa</taxon>
        <taxon>Mollusca</taxon>
        <taxon>Gastropoda</taxon>
        <taxon>Heterobranchia</taxon>
        <taxon>Euthyneura</taxon>
        <taxon>Panpulmonata</taxon>
        <taxon>Eupulmonata</taxon>
        <taxon>Stylommatophora</taxon>
        <taxon>Helicina</taxon>
        <taxon>Arionoidea</taxon>
        <taxon>Arionidae</taxon>
        <taxon>Arion</taxon>
    </lineage>
</organism>
<protein>
    <submittedName>
        <fullName evidence="2">Uncharacterized protein</fullName>
    </submittedName>
</protein>
<dbReference type="AlphaFoldDB" id="A0A0B6Z475"/>
<feature type="non-terminal residue" evidence="2">
    <location>
        <position position="1"/>
    </location>
</feature>
<evidence type="ECO:0000313" key="2">
    <source>
        <dbReference type="EMBL" id="CEK62485.1"/>
    </source>
</evidence>
<feature type="region of interest" description="Disordered" evidence="1">
    <location>
        <begin position="25"/>
        <end position="53"/>
    </location>
</feature>
<accession>A0A0B6Z475</accession>
<gene>
    <name evidence="2" type="primary">ORF45304</name>
</gene>
<evidence type="ECO:0000256" key="1">
    <source>
        <dbReference type="SAM" id="MobiDB-lite"/>
    </source>
</evidence>
<dbReference type="EMBL" id="HACG01015620">
    <property type="protein sequence ID" value="CEK62485.1"/>
    <property type="molecule type" value="Transcribed_RNA"/>
</dbReference>